<name>A0A1G8FM37_9ACTN</name>
<dbReference type="InterPro" id="IPR036388">
    <property type="entry name" value="WH-like_DNA-bd_sf"/>
</dbReference>
<evidence type="ECO:0000313" key="4">
    <source>
        <dbReference type="Proteomes" id="UP000199202"/>
    </source>
</evidence>
<protein>
    <submittedName>
        <fullName evidence="3">Sugar kinase of the NBD/HSP70 family, may contain an N-terminal HTH domain</fullName>
    </submittedName>
</protein>
<dbReference type="AlphaFoldDB" id="A0A1G8FM37"/>
<evidence type="ECO:0000313" key="3">
    <source>
        <dbReference type="EMBL" id="SDH83223.1"/>
    </source>
</evidence>
<accession>A0A1G8FM37</accession>
<sequence>MLGSSLGGNGADLITSTTGPQPADFADVRATNLAVVLRFVREHAPCSRADIAASTGLNKATVSSLVADLIDRRLVRETGLTENRVGRPATMLVLDGSPYAAIGVEINVDFVSAVAVDLAGERLLTWRRSFSAGDSVNQGVAAVGAIVRRVVNRMAKEERQILGLAVAVPGLVDVQGTVRLAPNLGWRDADIGGDLAKALRDPGFPIQVDNDANLAALAEQRFGAHAGAADLVYLTGEVGVGAGIILDGRLRRGGLGYSGEIGHVQLDPDGPACHCGRRGCLEAMAGIGAVLRKDPSPAEIQVEIEESLRLARAGDPGTLATLESAGRSLGRGVSILANLLNPEVVVLGGYYVPLAPWLLPAVEEELRDRVVAAEGGGCQVVASTLGHDAAALGGAARILDSVDSGRLPGGLARIP</sequence>
<dbReference type="Gene3D" id="3.30.420.40">
    <property type="match status" value="2"/>
</dbReference>
<reference evidence="3 4" key="1">
    <citation type="submission" date="2016-10" db="EMBL/GenBank/DDBJ databases">
        <authorList>
            <person name="de Groot N.N."/>
        </authorList>
    </citation>
    <scope>NUCLEOTIDE SEQUENCE [LARGE SCALE GENOMIC DNA]</scope>
    <source>
        <strain evidence="3 4">CGMCC 4.6533</strain>
    </source>
</reference>
<keyword evidence="3" id="KW-0808">Transferase</keyword>
<dbReference type="Proteomes" id="UP000199202">
    <property type="component" value="Unassembled WGS sequence"/>
</dbReference>
<dbReference type="InterPro" id="IPR043129">
    <property type="entry name" value="ATPase_NBD"/>
</dbReference>
<dbReference type="SUPFAM" id="SSF53067">
    <property type="entry name" value="Actin-like ATPase domain"/>
    <property type="match status" value="1"/>
</dbReference>
<dbReference type="SUPFAM" id="SSF46785">
    <property type="entry name" value="Winged helix' DNA-binding domain"/>
    <property type="match status" value="1"/>
</dbReference>
<dbReference type="PANTHER" id="PTHR18964:SF149">
    <property type="entry name" value="BIFUNCTIONAL UDP-N-ACETYLGLUCOSAMINE 2-EPIMERASE_N-ACETYLMANNOSAMINE KINASE"/>
    <property type="match status" value="1"/>
</dbReference>
<organism evidence="3 4">
    <name type="scientific">Nonomuraea jiangxiensis</name>
    <dbReference type="NCBI Taxonomy" id="633440"/>
    <lineage>
        <taxon>Bacteria</taxon>
        <taxon>Bacillati</taxon>
        <taxon>Actinomycetota</taxon>
        <taxon>Actinomycetes</taxon>
        <taxon>Streptosporangiales</taxon>
        <taxon>Streptosporangiaceae</taxon>
        <taxon>Nonomuraea</taxon>
    </lineage>
</organism>
<dbReference type="CDD" id="cd24076">
    <property type="entry name" value="ASKHA_ATPase_ROK_BsXylR-like"/>
    <property type="match status" value="1"/>
</dbReference>
<gene>
    <name evidence="3" type="ORF">SAMN05421869_103362</name>
</gene>
<dbReference type="Pfam" id="PF12802">
    <property type="entry name" value="MarR_2"/>
    <property type="match status" value="1"/>
</dbReference>
<dbReference type="InterPro" id="IPR000600">
    <property type="entry name" value="ROK"/>
</dbReference>
<comment type="similarity">
    <text evidence="1">Belongs to the ROK (NagC/XylR) family.</text>
</comment>
<dbReference type="Gene3D" id="1.10.10.10">
    <property type="entry name" value="Winged helix-like DNA-binding domain superfamily/Winged helix DNA-binding domain"/>
    <property type="match status" value="1"/>
</dbReference>
<dbReference type="GO" id="GO:0003700">
    <property type="term" value="F:DNA-binding transcription factor activity"/>
    <property type="evidence" value="ECO:0007669"/>
    <property type="project" value="InterPro"/>
</dbReference>
<evidence type="ECO:0000259" key="2">
    <source>
        <dbReference type="Pfam" id="PF12802"/>
    </source>
</evidence>
<dbReference type="PANTHER" id="PTHR18964">
    <property type="entry name" value="ROK (REPRESSOR, ORF, KINASE) FAMILY"/>
    <property type="match status" value="1"/>
</dbReference>
<dbReference type="Pfam" id="PF00480">
    <property type="entry name" value="ROK"/>
    <property type="match status" value="1"/>
</dbReference>
<evidence type="ECO:0000256" key="1">
    <source>
        <dbReference type="ARBA" id="ARBA00006479"/>
    </source>
</evidence>
<dbReference type="InterPro" id="IPR000835">
    <property type="entry name" value="HTH_MarR-typ"/>
</dbReference>
<dbReference type="EMBL" id="FNDJ01000003">
    <property type="protein sequence ID" value="SDH83223.1"/>
    <property type="molecule type" value="Genomic_DNA"/>
</dbReference>
<dbReference type="STRING" id="633440.SAMN05421869_103362"/>
<proteinExistence type="inferred from homology"/>
<dbReference type="InterPro" id="IPR036390">
    <property type="entry name" value="WH_DNA-bd_sf"/>
</dbReference>
<keyword evidence="3" id="KW-0418">Kinase</keyword>
<feature type="domain" description="HTH marR-type" evidence="2">
    <location>
        <begin position="36"/>
        <end position="77"/>
    </location>
</feature>
<dbReference type="GO" id="GO:0016301">
    <property type="term" value="F:kinase activity"/>
    <property type="evidence" value="ECO:0007669"/>
    <property type="project" value="UniProtKB-KW"/>
</dbReference>
<keyword evidence="4" id="KW-1185">Reference proteome</keyword>